<dbReference type="NCBIfam" id="NF002542">
    <property type="entry name" value="PRK02101.1-3"/>
    <property type="match status" value="1"/>
</dbReference>
<dbReference type="EMBL" id="VULX01000005">
    <property type="protein sequence ID" value="MSR90880.1"/>
    <property type="molecule type" value="Genomic_DNA"/>
</dbReference>
<evidence type="ECO:0000256" key="1">
    <source>
        <dbReference type="HAMAP-Rule" id="MF_00652"/>
    </source>
</evidence>
<dbReference type="Pfam" id="PF03883">
    <property type="entry name" value="H2O2_YaaD"/>
    <property type="match status" value="1"/>
</dbReference>
<sequence length="257" mass="29773">MLVIISPAKTIDDSNKTKIFEMTEPKFLKEAEVLASELKQYEPFALGKLMKMSDKLVQLNKERYEKWNTSLEGAKQCILSYKGEVFRGIDIGGFNEEELFYTDSHLRVLSGLYGVLEPLNGIQPYRLEMCTKLSVNGHKDLYDFWGDKIRKRIAEDVKKTGDNILVNLASYEYYKCVEGIDDMYGIRVVTPVFKDYKDGEYKIITMKAKKARGLMTSFIMKNQLKNIDDLKKFDENGYKFSKKLSSENEFVFINESK</sequence>
<dbReference type="AlphaFoldDB" id="A0A7X2MXJ7"/>
<protein>
    <recommendedName>
        <fullName evidence="1">UPF0246 protein FYJ33_05495</fullName>
    </recommendedName>
</protein>
<reference evidence="2 3" key="1">
    <citation type="submission" date="2019-08" db="EMBL/GenBank/DDBJ databases">
        <title>In-depth cultivation of the pig gut microbiome towards novel bacterial diversity and tailored functional studies.</title>
        <authorList>
            <person name="Wylensek D."/>
            <person name="Hitch T.C.A."/>
            <person name="Clavel T."/>
        </authorList>
    </citation>
    <scope>NUCLEOTIDE SEQUENCE [LARGE SCALE GENOMIC DNA]</scope>
    <source>
        <strain evidence="2 3">WCA-383-APC-5B</strain>
    </source>
</reference>
<dbReference type="PANTHER" id="PTHR30283">
    <property type="entry name" value="PEROXIDE STRESS RESPONSE PROTEIN YAAA"/>
    <property type="match status" value="1"/>
</dbReference>
<dbReference type="PANTHER" id="PTHR30283:SF4">
    <property type="entry name" value="PEROXIDE STRESS RESISTANCE PROTEIN YAAA"/>
    <property type="match status" value="1"/>
</dbReference>
<dbReference type="GO" id="GO:0033194">
    <property type="term" value="P:response to hydroperoxide"/>
    <property type="evidence" value="ECO:0007669"/>
    <property type="project" value="TreeGrafter"/>
</dbReference>
<keyword evidence="3" id="KW-1185">Reference proteome</keyword>
<accession>A0A7X2MXJ7</accession>
<name>A0A7X2MXJ7_9CLOT</name>
<evidence type="ECO:0000313" key="2">
    <source>
        <dbReference type="EMBL" id="MSR90880.1"/>
    </source>
</evidence>
<proteinExistence type="inferred from homology"/>
<dbReference type="Proteomes" id="UP000460287">
    <property type="component" value="Unassembled WGS sequence"/>
</dbReference>
<comment type="caution">
    <text evidence="2">The sequence shown here is derived from an EMBL/GenBank/DDBJ whole genome shotgun (WGS) entry which is preliminary data.</text>
</comment>
<comment type="similarity">
    <text evidence="1">Belongs to the UPF0246 family.</text>
</comment>
<dbReference type="GO" id="GO:0005829">
    <property type="term" value="C:cytosol"/>
    <property type="evidence" value="ECO:0007669"/>
    <property type="project" value="TreeGrafter"/>
</dbReference>
<gene>
    <name evidence="2" type="primary">yaaA</name>
    <name evidence="2" type="ORF">FYJ33_05495</name>
</gene>
<dbReference type="RefSeq" id="WP_154530760.1">
    <property type="nucleotide sequence ID" value="NZ_JAQXTV010000190.1"/>
</dbReference>
<dbReference type="InterPro" id="IPR005583">
    <property type="entry name" value="YaaA"/>
</dbReference>
<organism evidence="2 3">
    <name type="scientific">Inconstantimicrobium porci</name>
    <dbReference type="NCBI Taxonomy" id="2652291"/>
    <lineage>
        <taxon>Bacteria</taxon>
        <taxon>Bacillati</taxon>
        <taxon>Bacillota</taxon>
        <taxon>Clostridia</taxon>
        <taxon>Eubacteriales</taxon>
        <taxon>Clostridiaceae</taxon>
        <taxon>Inconstantimicrobium</taxon>
    </lineage>
</organism>
<dbReference type="HAMAP" id="MF_00652">
    <property type="entry name" value="UPF0246"/>
    <property type="match status" value="1"/>
</dbReference>
<evidence type="ECO:0000313" key="3">
    <source>
        <dbReference type="Proteomes" id="UP000460287"/>
    </source>
</evidence>